<dbReference type="SUPFAM" id="SSF52172">
    <property type="entry name" value="CheY-like"/>
    <property type="match status" value="1"/>
</dbReference>
<dbReference type="PROSITE" id="PS50110">
    <property type="entry name" value="RESPONSE_REGULATORY"/>
    <property type="match status" value="1"/>
</dbReference>
<proteinExistence type="predicted"/>
<feature type="domain" description="Response regulatory" evidence="2">
    <location>
        <begin position="6"/>
        <end position="124"/>
    </location>
</feature>
<dbReference type="OrthoDB" id="9793918at2"/>
<evidence type="ECO:0000256" key="1">
    <source>
        <dbReference type="PROSITE-ProRule" id="PRU00169"/>
    </source>
</evidence>
<organism evidence="3 4">
    <name type="scientific">Acaryochloris marina (strain MBIC 11017)</name>
    <dbReference type="NCBI Taxonomy" id="329726"/>
    <lineage>
        <taxon>Bacteria</taxon>
        <taxon>Bacillati</taxon>
        <taxon>Cyanobacteriota</taxon>
        <taxon>Cyanophyceae</taxon>
        <taxon>Acaryochloridales</taxon>
        <taxon>Acaryochloridaceae</taxon>
        <taxon>Acaryochloris</taxon>
    </lineage>
</organism>
<accession>B0C764</accession>
<evidence type="ECO:0000259" key="2">
    <source>
        <dbReference type="PROSITE" id="PS50110"/>
    </source>
</evidence>
<dbReference type="InterPro" id="IPR001789">
    <property type="entry name" value="Sig_transdc_resp-reg_receiver"/>
</dbReference>
<keyword evidence="1" id="KW-0597">Phosphoprotein</keyword>
<dbReference type="AlphaFoldDB" id="B0C764"/>
<gene>
    <name evidence="3" type="ordered locus">AM1_5076</name>
</gene>
<dbReference type="SMART" id="SM00448">
    <property type="entry name" value="REC"/>
    <property type="match status" value="1"/>
</dbReference>
<dbReference type="GO" id="GO:0000160">
    <property type="term" value="P:phosphorelay signal transduction system"/>
    <property type="evidence" value="ECO:0007669"/>
    <property type="project" value="InterPro"/>
</dbReference>
<dbReference type="STRING" id="329726.AM1_5076"/>
<protein>
    <submittedName>
        <fullName evidence="3">Response regulator receiver, putative</fullName>
    </submittedName>
</protein>
<dbReference type="EMBL" id="CP000828">
    <property type="protein sequence ID" value="ABW30041.1"/>
    <property type="molecule type" value="Genomic_DNA"/>
</dbReference>
<name>B0C764_ACAM1</name>
<dbReference type="CDD" id="cd17541">
    <property type="entry name" value="REC_CheB-like"/>
    <property type="match status" value="1"/>
</dbReference>
<dbReference type="eggNOG" id="COG2201">
    <property type="taxonomic scope" value="Bacteria"/>
</dbReference>
<dbReference type="Gene3D" id="3.40.50.2300">
    <property type="match status" value="1"/>
</dbReference>
<dbReference type="Proteomes" id="UP000000268">
    <property type="component" value="Chromosome"/>
</dbReference>
<feature type="modified residue" description="4-aspartylphosphate" evidence="1">
    <location>
        <position position="57"/>
    </location>
</feature>
<dbReference type="RefSeq" id="WP_012165311.1">
    <property type="nucleotide sequence ID" value="NC_009925.1"/>
</dbReference>
<dbReference type="PANTHER" id="PTHR42872">
    <property type="entry name" value="PROTEIN-GLUTAMATE METHYLESTERASE/PROTEIN-GLUTAMINE GLUTAMINASE"/>
    <property type="match status" value="1"/>
</dbReference>
<dbReference type="InterPro" id="IPR011006">
    <property type="entry name" value="CheY-like_superfamily"/>
</dbReference>
<evidence type="ECO:0000313" key="4">
    <source>
        <dbReference type="Proteomes" id="UP000000268"/>
    </source>
</evidence>
<evidence type="ECO:0000313" key="3">
    <source>
        <dbReference type="EMBL" id="ABW30041.1"/>
    </source>
</evidence>
<dbReference type="PANTHER" id="PTHR42872:SF6">
    <property type="entry name" value="PROTEIN-GLUTAMATE METHYLESTERASE_PROTEIN-GLUTAMINE GLUTAMINASE"/>
    <property type="match status" value="1"/>
</dbReference>
<dbReference type="HOGENOM" id="CLU_000445_69_15_3"/>
<dbReference type="Pfam" id="PF00072">
    <property type="entry name" value="Response_reg"/>
    <property type="match status" value="1"/>
</dbReference>
<dbReference type="KEGG" id="amr:AM1_5076"/>
<reference evidence="3 4" key="1">
    <citation type="journal article" date="2008" name="Proc. Natl. Acad. Sci. U.S.A.">
        <title>Niche adaptation and genome expansion in the chlorophyll d-producing cyanobacterium Acaryochloris marina.</title>
        <authorList>
            <person name="Swingley W.D."/>
            <person name="Chen M."/>
            <person name="Cheung P.C."/>
            <person name="Conrad A.L."/>
            <person name="Dejesa L.C."/>
            <person name="Hao J."/>
            <person name="Honchak B.M."/>
            <person name="Karbach L.E."/>
            <person name="Kurdoglu A."/>
            <person name="Lahiri S."/>
            <person name="Mastrian S.D."/>
            <person name="Miyashita H."/>
            <person name="Page L."/>
            <person name="Ramakrishna P."/>
            <person name="Satoh S."/>
            <person name="Sattley W.M."/>
            <person name="Shimada Y."/>
            <person name="Taylor H.L."/>
            <person name="Tomo T."/>
            <person name="Tsuchiya T."/>
            <person name="Wang Z.T."/>
            <person name="Raymond J."/>
            <person name="Mimuro M."/>
            <person name="Blankenship R.E."/>
            <person name="Touchman J.W."/>
        </authorList>
    </citation>
    <scope>NUCLEOTIDE SEQUENCE [LARGE SCALE GENOMIC DNA]</scope>
    <source>
        <strain evidence="4">MBIC 11017</strain>
    </source>
</reference>
<sequence length="138" mass="14984">MTDPIKVVLVEDSAVALQILSRLLDSAPEVNVVGTAQDGNEGLRVIAQTMPDVICTDLQMPNMDGLEFTEKVMKDFPRPILVISNSVHPSDVDNIFNLMQAGALDFFPKPNSGSATDYEILKKTLVTKIKVLASKKVG</sequence>
<keyword evidence="4" id="KW-1185">Reference proteome</keyword>